<evidence type="ECO:0000313" key="1">
    <source>
        <dbReference type="Proteomes" id="UP000887577"/>
    </source>
</evidence>
<dbReference type="AlphaFoldDB" id="A0A914XXH1"/>
<proteinExistence type="predicted"/>
<keyword evidence="1" id="KW-1185">Reference proteome</keyword>
<accession>A0A914XXH1</accession>
<sequence length="119" mass="13526">MFIFLTLLLEHVLAPEIEEEIYHYRPSFGLTKNGKPILRELAIIPSNIDIKLMDKMDDEDEESDPERIGTIIWQLFNHCSNGFLQMNVTVNTRGTTSSPCNTILLSALKAPALSYFGMH</sequence>
<evidence type="ECO:0000313" key="2">
    <source>
        <dbReference type="WBParaSite" id="PSU_v2.g11907.t1"/>
    </source>
</evidence>
<dbReference type="Proteomes" id="UP000887577">
    <property type="component" value="Unplaced"/>
</dbReference>
<reference evidence="2" key="1">
    <citation type="submission" date="2022-11" db="UniProtKB">
        <authorList>
            <consortium name="WormBaseParasite"/>
        </authorList>
    </citation>
    <scope>IDENTIFICATION</scope>
</reference>
<organism evidence="1 2">
    <name type="scientific">Panagrolaimus superbus</name>
    <dbReference type="NCBI Taxonomy" id="310955"/>
    <lineage>
        <taxon>Eukaryota</taxon>
        <taxon>Metazoa</taxon>
        <taxon>Ecdysozoa</taxon>
        <taxon>Nematoda</taxon>
        <taxon>Chromadorea</taxon>
        <taxon>Rhabditida</taxon>
        <taxon>Tylenchina</taxon>
        <taxon>Panagrolaimomorpha</taxon>
        <taxon>Panagrolaimoidea</taxon>
        <taxon>Panagrolaimidae</taxon>
        <taxon>Panagrolaimus</taxon>
    </lineage>
</organism>
<dbReference type="WBParaSite" id="PSU_v2.g11907.t1">
    <property type="protein sequence ID" value="PSU_v2.g11907.t1"/>
    <property type="gene ID" value="PSU_v2.g11907"/>
</dbReference>
<protein>
    <submittedName>
        <fullName evidence="2">Uncharacterized protein</fullName>
    </submittedName>
</protein>
<name>A0A914XXH1_9BILA</name>